<feature type="region of interest" description="Disordered" evidence="1">
    <location>
        <begin position="1"/>
        <end position="102"/>
    </location>
</feature>
<evidence type="ECO:0000256" key="1">
    <source>
        <dbReference type="SAM" id="MobiDB-lite"/>
    </source>
</evidence>
<evidence type="ECO:0000313" key="3">
    <source>
        <dbReference type="Proteomes" id="UP000077202"/>
    </source>
</evidence>
<proteinExistence type="predicted"/>
<name>A0A176WM78_MARPO</name>
<dbReference type="AlphaFoldDB" id="A0A176WM78"/>
<dbReference type="EMBL" id="LVLJ01000435">
    <property type="protein sequence ID" value="OAE34247.1"/>
    <property type="molecule type" value="Genomic_DNA"/>
</dbReference>
<reference evidence="2" key="1">
    <citation type="submission" date="2016-03" db="EMBL/GenBank/DDBJ databases">
        <title>Mechanisms controlling the formation of the plant cell surface in tip-growing cells are functionally conserved among land plants.</title>
        <authorList>
            <person name="Honkanen S."/>
            <person name="Jones V.A."/>
            <person name="Morieri G."/>
            <person name="Champion C."/>
            <person name="Hetherington A.J."/>
            <person name="Kelly S."/>
            <person name="Saint-Marcoux D."/>
            <person name="Proust H."/>
            <person name="Prescott H."/>
            <person name="Dolan L."/>
        </authorList>
    </citation>
    <scope>NUCLEOTIDE SEQUENCE [LARGE SCALE GENOMIC DNA]</scope>
    <source>
        <tissue evidence="2">Whole gametophyte</tissue>
    </source>
</reference>
<sequence length="208" mass="22356">MGNTCSNSPGAKAQSDASRSKTGSESADDPKRKRSMLQQLGDTLSGRPPWNPSTLIPEPPRKTRELDEYPIYAPSSRPEGADKSKPKSSKKGKPSAKEDDSKSWALLAYAQLRLQEAGCLQVKRPKVRDACEDDSCSHAGPDLAGQSEIRAARCRGTKRVLGTGESFGKSLDFMPEVKPRKSQGVLRPFAAGGSEAFPALDGEKEPPS</sequence>
<organism evidence="2 3">
    <name type="scientific">Marchantia polymorpha subsp. ruderalis</name>
    <dbReference type="NCBI Taxonomy" id="1480154"/>
    <lineage>
        <taxon>Eukaryota</taxon>
        <taxon>Viridiplantae</taxon>
        <taxon>Streptophyta</taxon>
        <taxon>Embryophyta</taxon>
        <taxon>Marchantiophyta</taxon>
        <taxon>Marchantiopsida</taxon>
        <taxon>Marchantiidae</taxon>
        <taxon>Marchantiales</taxon>
        <taxon>Marchantiaceae</taxon>
        <taxon>Marchantia</taxon>
    </lineage>
</organism>
<feature type="compositionally biased region" description="Polar residues" evidence="1">
    <location>
        <begin position="1"/>
        <end position="25"/>
    </location>
</feature>
<keyword evidence="3" id="KW-1185">Reference proteome</keyword>
<accession>A0A176WM78</accession>
<dbReference type="Proteomes" id="UP000077202">
    <property type="component" value="Unassembled WGS sequence"/>
</dbReference>
<gene>
    <name evidence="2" type="ORF">AXG93_4605s1110</name>
</gene>
<protein>
    <submittedName>
        <fullName evidence="2">Uncharacterized protein</fullName>
    </submittedName>
</protein>
<comment type="caution">
    <text evidence="2">The sequence shown here is derived from an EMBL/GenBank/DDBJ whole genome shotgun (WGS) entry which is preliminary data.</text>
</comment>
<evidence type="ECO:0000313" key="2">
    <source>
        <dbReference type="EMBL" id="OAE34247.1"/>
    </source>
</evidence>